<name>A0A1V3XC50_MYCKA</name>
<protein>
    <submittedName>
        <fullName evidence="1">Uncharacterized protein</fullName>
    </submittedName>
</protein>
<evidence type="ECO:0000313" key="1">
    <source>
        <dbReference type="EMBL" id="OOK76041.1"/>
    </source>
</evidence>
<accession>A0A1V3XC50</accession>
<dbReference type="EMBL" id="MVBM01000003">
    <property type="protein sequence ID" value="OOK76041.1"/>
    <property type="molecule type" value="Genomic_DNA"/>
</dbReference>
<organism evidence="1 2">
    <name type="scientific">Mycobacterium kansasii</name>
    <dbReference type="NCBI Taxonomy" id="1768"/>
    <lineage>
        <taxon>Bacteria</taxon>
        <taxon>Bacillati</taxon>
        <taxon>Actinomycetota</taxon>
        <taxon>Actinomycetes</taxon>
        <taxon>Mycobacteriales</taxon>
        <taxon>Mycobacteriaceae</taxon>
        <taxon>Mycobacterium</taxon>
    </lineage>
</organism>
<proteinExistence type="predicted"/>
<gene>
    <name evidence="1" type="ORF">BZL30_4078</name>
</gene>
<dbReference type="AlphaFoldDB" id="A0A1V3XC50"/>
<comment type="caution">
    <text evidence="1">The sequence shown here is derived from an EMBL/GenBank/DDBJ whole genome shotgun (WGS) entry which is preliminary data.</text>
</comment>
<dbReference type="Proteomes" id="UP000189229">
    <property type="component" value="Unassembled WGS sequence"/>
</dbReference>
<evidence type="ECO:0000313" key="2">
    <source>
        <dbReference type="Proteomes" id="UP000189229"/>
    </source>
</evidence>
<reference evidence="1 2" key="1">
    <citation type="submission" date="2017-02" db="EMBL/GenBank/DDBJ databases">
        <title>Complete genome sequences of Mycobacterium kansasii strains isolated from rhesus macaques.</title>
        <authorList>
            <person name="Panda A."/>
            <person name="Nagaraj S."/>
            <person name="Zhao X."/>
            <person name="Tettelin H."/>
            <person name="Detolla L.J."/>
        </authorList>
    </citation>
    <scope>NUCLEOTIDE SEQUENCE [LARGE SCALE GENOMIC DNA]</scope>
    <source>
        <strain evidence="1 2">11-3813</strain>
    </source>
</reference>
<sequence length="51" mass="5889">MQVELRTHRILMCQRGFRSCDRIGGRCLTAIRRCGCRFTPLRAITRPCHAA</sequence>